<proteinExistence type="predicted"/>
<gene>
    <name evidence="2" type="ORF">SAMN05421858_2980</name>
</gene>
<dbReference type="EMBL" id="FTNO01000003">
    <property type="protein sequence ID" value="SIR62658.1"/>
    <property type="molecule type" value="Genomic_DNA"/>
</dbReference>
<dbReference type="AlphaFoldDB" id="A0A1N7CGA4"/>
<evidence type="ECO:0000256" key="1">
    <source>
        <dbReference type="SAM" id="Phobius"/>
    </source>
</evidence>
<name>A0A1N7CGA4_9EURY</name>
<keyword evidence="1" id="KW-0812">Transmembrane</keyword>
<sequence length="124" mass="13001">MSVHWSVISETVTVAVVWFSIVFALGGECVECPMVSCGFDGGHVFAEGVAVNMVWARAGHQVLGHVVDGDSVLWWFAGLSWLSLVTSTSPGGSMSKESCSNCARCCAVSVGVQSAVGFVQIVFP</sequence>
<keyword evidence="3" id="KW-1185">Reference proteome</keyword>
<reference evidence="3" key="1">
    <citation type="submission" date="2017-01" db="EMBL/GenBank/DDBJ databases">
        <authorList>
            <person name="Varghese N."/>
            <person name="Submissions S."/>
        </authorList>
    </citation>
    <scope>NUCLEOTIDE SEQUENCE [LARGE SCALE GENOMIC DNA]</scope>
    <source>
        <strain evidence="3">CGMCC 1.7737</strain>
    </source>
</reference>
<evidence type="ECO:0000313" key="3">
    <source>
        <dbReference type="Proteomes" id="UP000186914"/>
    </source>
</evidence>
<evidence type="ECO:0000313" key="2">
    <source>
        <dbReference type="EMBL" id="SIR62658.1"/>
    </source>
</evidence>
<protein>
    <submittedName>
        <fullName evidence="2">Uncharacterized protein</fullName>
    </submittedName>
</protein>
<organism evidence="2 3">
    <name type="scientific">Haladaptatus litoreus</name>
    <dbReference type="NCBI Taxonomy" id="553468"/>
    <lineage>
        <taxon>Archaea</taxon>
        <taxon>Methanobacteriati</taxon>
        <taxon>Methanobacteriota</taxon>
        <taxon>Stenosarchaea group</taxon>
        <taxon>Halobacteria</taxon>
        <taxon>Halobacteriales</taxon>
        <taxon>Haladaptataceae</taxon>
        <taxon>Haladaptatus</taxon>
    </lineage>
</organism>
<accession>A0A1N7CGA4</accession>
<feature type="transmembrane region" description="Helical" evidence="1">
    <location>
        <begin position="7"/>
        <end position="27"/>
    </location>
</feature>
<keyword evidence="1" id="KW-0472">Membrane</keyword>
<dbReference type="Proteomes" id="UP000186914">
    <property type="component" value="Unassembled WGS sequence"/>
</dbReference>
<keyword evidence="1" id="KW-1133">Transmembrane helix</keyword>